<keyword evidence="3 7" id="KW-0032">Aminotransferase</keyword>
<dbReference type="InterPro" id="IPR005814">
    <property type="entry name" value="Aminotrans_3"/>
</dbReference>
<dbReference type="InterPro" id="IPR050103">
    <property type="entry name" value="Class-III_PLP-dep_AT"/>
</dbReference>
<keyword evidence="8" id="KW-1185">Reference proteome</keyword>
<proteinExistence type="inferred from homology"/>
<dbReference type="SUPFAM" id="SSF53383">
    <property type="entry name" value="PLP-dependent transferases"/>
    <property type="match status" value="1"/>
</dbReference>
<dbReference type="Gene3D" id="3.90.1150.10">
    <property type="entry name" value="Aspartate Aminotransferase, domain 1"/>
    <property type="match status" value="1"/>
</dbReference>
<dbReference type="CDD" id="cd00610">
    <property type="entry name" value="OAT_like"/>
    <property type="match status" value="1"/>
</dbReference>
<gene>
    <name evidence="7" type="primary">gabT</name>
    <name evidence="7" type="ORF">ACFFLH_10755</name>
</gene>
<evidence type="ECO:0000256" key="3">
    <source>
        <dbReference type="ARBA" id="ARBA00022576"/>
    </source>
</evidence>
<dbReference type="PANTHER" id="PTHR11986">
    <property type="entry name" value="AMINOTRANSFERASE CLASS III"/>
    <property type="match status" value="1"/>
</dbReference>
<dbReference type="InterPro" id="IPR004632">
    <property type="entry name" value="4NH2But_aminotransferase_bac"/>
</dbReference>
<evidence type="ECO:0000313" key="8">
    <source>
        <dbReference type="Proteomes" id="UP001589628"/>
    </source>
</evidence>
<protein>
    <submittedName>
        <fullName evidence="7">4-aminobutyrate--2-oxoglutarate transaminase</fullName>
        <ecNumber evidence="7">2.6.1.19</ecNumber>
    </submittedName>
</protein>
<keyword evidence="5 6" id="KW-0663">Pyridoxal phosphate</keyword>
<dbReference type="InterPro" id="IPR015421">
    <property type="entry name" value="PyrdxlP-dep_Trfase_major"/>
</dbReference>
<evidence type="ECO:0000256" key="6">
    <source>
        <dbReference type="RuleBase" id="RU003560"/>
    </source>
</evidence>
<keyword evidence="4 7" id="KW-0808">Transferase</keyword>
<dbReference type="Pfam" id="PF00202">
    <property type="entry name" value="Aminotran_3"/>
    <property type="match status" value="1"/>
</dbReference>
<dbReference type="InterPro" id="IPR049704">
    <property type="entry name" value="Aminotrans_3_PPA_site"/>
</dbReference>
<dbReference type="RefSeq" id="WP_027312275.1">
    <property type="nucleotide sequence ID" value="NZ_JBHLZN010000003.1"/>
</dbReference>
<sequence length="425" mass="45309">MTTNTHWQALRERYVPKGVGNMLQAYAERAENAQIWDVEGNAYLDFAGGIGVLNVGHRHPKVVAAVQQQLDKLMHTCFHVMPYAPYVELAKRLSEAAPGPSLKQTLLVNTGAEAVENAIKIARAATGRSGVVAFSGAFHGRTLMGMALTGKMAPYKQGFGPFPAEVYRVPYPNPYHGCSEEDSLTALHTLFKMDIDPKRVAALIIEPVQGEGGFYAATPSFMQSLRQLCDQHGILLIVDEVQSGFARTGKLFAIEHAGIEPDLMTVAKSLAGGMPLAGVIGKASLMNVPEPGALGSTYGGNPLSCAAALAVLDVIEEEHLLERAEQVGELIESGFTTLAKDFAAISHIRRLGAMAAMELLDAEGRPDAALAKDLTQKAASKGLLLLSCGVYANTIRVLVPLTATDQQIQQGMGIIGESLAELFAC</sequence>
<reference evidence="7 8" key="1">
    <citation type="submission" date="2024-09" db="EMBL/GenBank/DDBJ databases">
        <authorList>
            <person name="Sun Q."/>
            <person name="Mori K."/>
        </authorList>
    </citation>
    <scope>NUCLEOTIDE SEQUENCE [LARGE SCALE GENOMIC DNA]</scope>
    <source>
        <strain evidence="7 8">ATCC 51285</strain>
    </source>
</reference>
<comment type="caution">
    <text evidence="7">The sequence shown here is derived from an EMBL/GenBank/DDBJ whole genome shotgun (WGS) entry which is preliminary data.</text>
</comment>
<evidence type="ECO:0000256" key="4">
    <source>
        <dbReference type="ARBA" id="ARBA00022679"/>
    </source>
</evidence>
<dbReference type="PIRSF" id="PIRSF000521">
    <property type="entry name" value="Transaminase_4ab_Lys_Orn"/>
    <property type="match status" value="1"/>
</dbReference>
<evidence type="ECO:0000256" key="5">
    <source>
        <dbReference type="ARBA" id="ARBA00022898"/>
    </source>
</evidence>
<accession>A0ABV5ZC79</accession>
<dbReference type="Gene3D" id="3.40.640.10">
    <property type="entry name" value="Type I PLP-dependent aspartate aminotransferase-like (Major domain)"/>
    <property type="match status" value="1"/>
</dbReference>
<dbReference type="PANTHER" id="PTHR11986:SF58">
    <property type="entry name" value="LEUCINE_METHIONINE RACEMASE"/>
    <property type="match status" value="1"/>
</dbReference>
<dbReference type="EC" id="2.6.1.19" evidence="7"/>
<comment type="cofactor">
    <cofactor evidence="1">
        <name>pyridoxal 5'-phosphate</name>
        <dbReference type="ChEBI" id="CHEBI:597326"/>
    </cofactor>
</comment>
<comment type="similarity">
    <text evidence="2 6">Belongs to the class-III pyridoxal-phosphate-dependent aminotransferase family.</text>
</comment>
<dbReference type="InterPro" id="IPR015424">
    <property type="entry name" value="PyrdxlP-dep_Trfase"/>
</dbReference>
<dbReference type="EMBL" id="JBHLZN010000003">
    <property type="protein sequence ID" value="MFB9886895.1"/>
    <property type="molecule type" value="Genomic_DNA"/>
</dbReference>
<dbReference type="GO" id="GO:0034386">
    <property type="term" value="F:4-aminobutyrate:2-oxoglutarate transaminase activity"/>
    <property type="evidence" value="ECO:0007669"/>
    <property type="project" value="UniProtKB-EC"/>
</dbReference>
<evidence type="ECO:0000256" key="2">
    <source>
        <dbReference type="ARBA" id="ARBA00008954"/>
    </source>
</evidence>
<organism evidence="7 8">
    <name type="scientific">Balneatrix alpica</name>
    <dbReference type="NCBI Taxonomy" id="75684"/>
    <lineage>
        <taxon>Bacteria</taxon>
        <taxon>Pseudomonadati</taxon>
        <taxon>Pseudomonadota</taxon>
        <taxon>Gammaproteobacteria</taxon>
        <taxon>Oceanospirillales</taxon>
        <taxon>Balneatrichaceae</taxon>
        <taxon>Balneatrix</taxon>
    </lineage>
</organism>
<dbReference type="Proteomes" id="UP001589628">
    <property type="component" value="Unassembled WGS sequence"/>
</dbReference>
<dbReference type="PROSITE" id="PS00600">
    <property type="entry name" value="AA_TRANSFER_CLASS_3"/>
    <property type="match status" value="1"/>
</dbReference>
<evidence type="ECO:0000313" key="7">
    <source>
        <dbReference type="EMBL" id="MFB9886895.1"/>
    </source>
</evidence>
<name>A0ABV5ZC79_9GAMM</name>
<evidence type="ECO:0000256" key="1">
    <source>
        <dbReference type="ARBA" id="ARBA00001933"/>
    </source>
</evidence>
<dbReference type="NCBIfam" id="TIGR00700">
    <property type="entry name" value="GABAtrnsam"/>
    <property type="match status" value="1"/>
</dbReference>
<dbReference type="InterPro" id="IPR015422">
    <property type="entry name" value="PyrdxlP-dep_Trfase_small"/>
</dbReference>